<dbReference type="AlphaFoldDB" id="A0A917H374"/>
<reference evidence="3" key="2">
    <citation type="submission" date="2020-09" db="EMBL/GenBank/DDBJ databases">
        <authorList>
            <person name="Sun Q."/>
            <person name="Zhou Y."/>
        </authorList>
    </citation>
    <scope>NUCLEOTIDE SEQUENCE</scope>
    <source>
        <strain evidence="3">CGMCC 1.12997</strain>
    </source>
</reference>
<keyword evidence="1" id="KW-1188">Viral release from host cell</keyword>
<dbReference type="Pfam" id="PF17289">
    <property type="entry name" value="Terminase_6C"/>
    <property type="match status" value="1"/>
</dbReference>
<reference evidence="3" key="1">
    <citation type="journal article" date="2014" name="Int. J. Syst. Evol. Microbiol.">
        <title>Complete genome sequence of Corynebacterium casei LMG S-19264T (=DSM 44701T), isolated from a smear-ripened cheese.</title>
        <authorList>
            <consortium name="US DOE Joint Genome Institute (JGI-PGF)"/>
            <person name="Walter F."/>
            <person name="Albersmeier A."/>
            <person name="Kalinowski J."/>
            <person name="Ruckert C."/>
        </authorList>
    </citation>
    <scope>NUCLEOTIDE SEQUENCE</scope>
    <source>
        <strain evidence="3">CGMCC 1.12997</strain>
    </source>
</reference>
<organism evidence="3 4">
    <name type="scientific">Edaphobacter dinghuensis</name>
    <dbReference type="NCBI Taxonomy" id="1560005"/>
    <lineage>
        <taxon>Bacteria</taxon>
        <taxon>Pseudomonadati</taxon>
        <taxon>Acidobacteriota</taxon>
        <taxon>Terriglobia</taxon>
        <taxon>Terriglobales</taxon>
        <taxon>Acidobacteriaceae</taxon>
        <taxon>Edaphobacter</taxon>
    </lineage>
</organism>
<evidence type="ECO:0000313" key="3">
    <source>
        <dbReference type="EMBL" id="GGG65972.1"/>
    </source>
</evidence>
<protein>
    <submittedName>
        <fullName evidence="3">Terminase</fullName>
    </submittedName>
</protein>
<dbReference type="InterPro" id="IPR027417">
    <property type="entry name" value="P-loop_NTPase"/>
</dbReference>
<evidence type="ECO:0000259" key="2">
    <source>
        <dbReference type="Pfam" id="PF17289"/>
    </source>
</evidence>
<dbReference type="Gene3D" id="3.40.50.300">
    <property type="entry name" value="P-loop containing nucleotide triphosphate hydrolases"/>
    <property type="match status" value="1"/>
</dbReference>
<comment type="caution">
    <text evidence="3">The sequence shown here is derived from an EMBL/GenBank/DDBJ whole genome shotgun (WGS) entry which is preliminary data.</text>
</comment>
<evidence type="ECO:0000313" key="4">
    <source>
        <dbReference type="Proteomes" id="UP000647241"/>
    </source>
</evidence>
<proteinExistence type="predicted"/>
<accession>A0A917H374</accession>
<evidence type="ECO:0000256" key="1">
    <source>
        <dbReference type="ARBA" id="ARBA00022612"/>
    </source>
</evidence>
<keyword evidence="4" id="KW-1185">Reference proteome</keyword>
<dbReference type="InterPro" id="IPR035421">
    <property type="entry name" value="Terminase_6C"/>
</dbReference>
<dbReference type="Gene3D" id="3.30.420.240">
    <property type="match status" value="1"/>
</dbReference>
<dbReference type="Proteomes" id="UP000647241">
    <property type="component" value="Unassembled WGS sequence"/>
</dbReference>
<dbReference type="EMBL" id="BMGT01000001">
    <property type="protein sequence ID" value="GGG65972.1"/>
    <property type="molecule type" value="Genomic_DNA"/>
</dbReference>
<name>A0A917H374_9BACT</name>
<gene>
    <name evidence="3" type="ORF">GCM10011585_04720</name>
</gene>
<feature type="domain" description="Terminase large subunit gp17-like C-terminal" evidence="2">
    <location>
        <begin position="300"/>
        <end position="448"/>
    </location>
</feature>
<sequence>MRDREGIEQPLIANKVQRQFEERRGQRNIVLKARQMGISTWIAARFFLKTITARGVMTVQVAHTKEAAESIFRMAQRFWECLPEKLREGPLRRNRANSGQMRFTELDSEFRVISAGDTGAGRGLTMQNLHCSELSRWPGNAGETLAGMRAALAPGGELVMESTPNGAYGCFYEEWGQAIPDDDGGNGVVRHFFPWWMEDAYVSSPVTDFTDEEVAMVTMHGLTPGQIGFRRSLETSYRGLRVQEFAEDAETCFKATGDCCFEVEAVERRLAELGDPVDVQRNGALQQWLVPLPGKKYLVAVDTAGGGADGDFAVAQVIDLETGMQCAELQQRLRPVDLAKQAAELARKYNNAVIVVERNNHGSALLAYLDTVEHYANIYSQAGQPGWLTTSVSKPEIISHMGALLVESPKLFASRRLLGECRTFVAMEGGRTGAVSGAHDDCVMAMAIAQAVRAEMMVKKR</sequence>